<dbReference type="InterPro" id="IPR050154">
    <property type="entry name" value="UbiB_kinase"/>
</dbReference>
<reference evidence="3" key="2">
    <citation type="submission" date="2021-12" db="EMBL/GenBank/DDBJ databases">
        <title>Resequencing data analysis of finger millet.</title>
        <authorList>
            <person name="Hatakeyama M."/>
            <person name="Aluri S."/>
            <person name="Balachadran M.T."/>
            <person name="Sivarajan S.R."/>
            <person name="Poveda L."/>
            <person name="Shimizu-Inatsugi R."/>
            <person name="Schlapbach R."/>
            <person name="Sreeman S.M."/>
            <person name="Shimizu K.K."/>
        </authorList>
    </citation>
    <scope>NUCLEOTIDE SEQUENCE</scope>
</reference>
<proteinExistence type="inferred from homology"/>
<dbReference type="CDD" id="cd05121">
    <property type="entry name" value="ABC1_ADCK3-like"/>
    <property type="match status" value="1"/>
</dbReference>
<protein>
    <recommendedName>
        <fullName evidence="2">ABC1 atypical kinase-like domain-containing protein</fullName>
    </recommendedName>
</protein>
<dbReference type="PANTHER" id="PTHR10566:SF120">
    <property type="entry name" value="PROTEIN ACTIVITY OF BC1 COMPLEX KINASE 3, CHLOROPLASTIC"/>
    <property type="match status" value="1"/>
</dbReference>
<dbReference type="PANTHER" id="PTHR10566">
    <property type="entry name" value="CHAPERONE-ACTIVITY OF BC1 COMPLEX CABC1 -RELATED"/>
    <property type="match status" value="1"/>
</dbReference>
<feature type="domain" description="ABC1 atypical kinase-like" evidence="2">
    <location>
        <begin position="2"/>
        <end position="132"/>
    </location>
</feature>
<comment type="caution">
    <text evidence="3">The sequence shown here is derived from an EMBL/GenBank/DDBJ whole genome shotgun (WGS) entry which is preliminary data.</text>
</comment>
<dbReference type="EMBL" id="BQKI01000071">
    <property type="protein sequence ID" value="GJN14080.1"/>
    <property type="molecule type" value="Genomic_DNA"/>
</dbReference>
<gene>
    <name evidence="3" type="primary">gb00860</name>
    <name evidence="3" type="ORF">PR202_gb00860</name>
</gene>
<dbReference type="SUPFAM" id="SSF56112">
    <property type="entry name" value="Protein kinase-like (PK-like)"/>
    <property type="match status" value="1"/>
</dbReference>
<organism evidence="3 4">
    <name type="scientific">Eleusine coracana subsp. coracana</name>
    <dbReference type="NCBI Taxonomy" id="191504"/>
    <lineage>
        <taxon>Eukaryota</taxon>
        <taxon>Viridiplantae</taxon>
        <taxon>Streptophyta</taxon>
        <taxon>Embryophyta</taxon>
        <taxon>Tracheophyta</taxon>
        <taxon>Spermatophyta</taxon>
        <taxon>Magnoliopsida</taxon>
        <taxon>Liliopsida</taxon>
        <taxon>Poales</taxon>
        <taxon>Poaceae</taxon>
        <taxon>PACMAD clade</taxon>
        <taxon>Chloridoideae</taxon>
        <taxon>Cynodonteae</taxon>
        <taxon>Eleusininae</taxon>
        <taxon>Eleusine</taxon>
    </lineage>
</organism>
<evidence type="ECO:0000256" key="1">
    <source>
        <dbReference type="ARBA" id="ARBA00009670"/>
    </source>
</evidence>
<sequence length="390" mass="43793">MQEGQNARRFKKLYADKQDVLVPDIFWDYTSAKVLTMEWIEGVKLNQQAAIESQGLKVLDLVNIGIQCSLRQLLEYGYFHADPHPGNILATPEGKLAFLDFGMMSETPEDARVAIIGHVVHLVNRDYEAMARDYYALDFLEPDVDVTPIVPALKNFFDDALNATVSELNFKTIVDGLGAVLYQYPFNVPAYYALILRSLTVLEGLALYADPNFKVLAASYPYFAKRLLTDPNPYLRDALIELLFKDGKFRQERALLNIRPDGEELRVLVVKEAVRVTEAVTIGAMIDSYNTAPEFVKTLVSNGNPGGPFKLSDVEREQMIELRDRVFRIWGLLRSSDNFDPSILQPIVQVLQEPEARVLGSRVAGGVTQRLAARLLQQLLRTPTVPGSSQ</sequence>
<accession>A0AAV5DVX9</accession>
<dbReference type="InterPro" id="IPR004147">
    <property type="entry name" value="ABC1_dom"/>
</dbReference>
<dbReference type="InterPro" id="IPR011009">
    <property type="entry name" value="Kinase-like_dom_sf"/>
</dbReference>
<dbReference type="AlphaFoldDB" id="A0AAV5DVX9"/>
<evidence type="ECO:0000259" key="2">
    <source>
        <dbReference type="Pfam" id="PF03109"/>
    </source>
</evidence>
<reference evidence="3" key="1">
    <citation type="journal article" date="2018" name="DNA Res.">
        <title>Multiple hybrid de novo genome assembly of finger millet, an orphan allotetraploid crop.</title>
        <authorList>
            <person name="Hatakeyama M."/>
            <person name="Aluri S."/>
            <person name="Balachadran M.T."/>
            <person name="Sivarajan S.R."/>
            <person name="Patrignani A."/>
            <person name="Gruter S."/>
            <person name="Poveda L."/>
            <person name="Shimizu-Inatsugi R."/>
            <person name="Baeten J."/>
            <person name="Francoijs K.J."/>
            <person name="Nataraja K.N."/>
            <person name="Reddy Y.A.N."/>
            <person name="Phadnis S."/>
            <person name="Ravikumar R.L."/>
            <person name="Schlapbach R."/>
            <person name="Sreeman S.M."/>
            <person name="Shimizu K.K."/>
        </authorList>
    </citation>
    <scope>NUCLEOTIDE SEQUENCE</scope>
</reference>
<evidence type="ECO:0000313" key="3">
    <source>
        <dbReference type="EMBL" id="GJN14080.1"/>
    </source>
</evidence>
<comment type="similarity">
    <text evidence="1">Belongs to the protein kinase superfamily. ADCK protein kinase family.</text>
</comment>
<evidence type="ECO:0000313" key="4">
    <source>
        <dbReference type="Proteomes" id="UP001054889"/>
    </source>
</evidence>
<dbReference type="Proteomes" id="UP001054889">
    <property type="component" value="Unassembled WGS sequence"/>
</dbReference>
<keyword evidence="4" id="KW-1185">Reference proteome</keyword>
<name>A0AAV5DVX9_ELECO</name>
<dbReference type="Pfam" id="PF03109">
    <property type="entry name" value="ABC1"/>
    <property type="match status" value="1"/>
</dbReference>